<protein>
    <submittedName>
        <fullName evidence="1">Uncharacterized protein</fullName>
    </submittedName>
</protein>
<comment type="caution">
    <text evidence="1">The sequence shown here is derived from an EMBL/GenBank/DDBJ whole genome shotgun (WGS) entry which is preliminary data.</text>
</comment>
<accession>A0A8J8NCP7</accession>
<organism evidence="1 2">
    <name type="scientific">Halteria grandinella</name>
    <dbReference type="NCBI Taxonomy" id="5974"/>
    <lineage>
        <taxon>Eukaryota</taxon>
        <taxon>Sar</taxon>
        <taxon>Alveolata</taxon>
        <taxon>Ciliophora</taxon>
        <taxon>Intramacronucleata</taxon>
        <taxon>Spirotrichea</taxon>
        <taxon>Stichotrichia</taxon>
        <taxon>Sporadotrichida</taxon>
        <taxon>Halteriidae</taxon>
        <taxon>Halteria</taxon>
    </lineage>
</organism>
<dbReference type="AlphaFoldDB" id="A0A8J8NCP7"/>
<proteinExistence type="predicted"/>
<reference evidence="1" key="1">
    <citation type="submission" date="2019-06" db="EMBL/GenBank/DDBJ databases">
        <authorList>
            <person name="Zheng W."/>
        </authorList>
    </citation>
    <scope>NUCLEOTIDE SEQUENCE</scope>
    <source>
        <strain evidence="1">QDHG01</strain>
    </source>
</reference>
<evidence type="ECO:0000313" key="2">
    <source>
        <dbReference type="Proteomes" id="UP000785679"/>
    </source>
</evidence>
<evidence type="ECO:0000313" key="1">
    <source>
        <dbReference type="EMBL" id="TNV72403.1"/>
    </source>
</evidence>
<keyword evidence="2" id="KW-1185">Reference proteome</keyword>
<gene>
    <name evidence="1" type="ORF">FGO68_gene15790</name>
</gene>
<name>A0A8J8NCP7_HALGN</name>
<dbReference type="Proteomes" id="UP000785679">
    <property type="component" value="Unassembled WGS sequence"/>
</dbReference>
<dbReference type="EMBL" id="RRYP01022522">
    <property type="protein sequence ID" value="TNV72403.1"/>
    <property type="molecule type" value="Genomic_DNA"/>
</dbReference>
<sequence>MQSWSLYLSIQKSGKLSPLLRRLSMEELQGLVSQHIQLVHRNAHHLFFFKCNHTTFLGSCNYYLVVKNF</sequence>